<evidence type="ECO:0000313" key="3">
    <source>
        <dbReference type="Proteomes" id="UP000801492"/>
    </source>
</evidence>
<feature type="non-terminal residue" evidence="2">
    <location>
        <position position="853"/>
    </location>
</feature>
<evidence type="ECO:0000256" key="1">
    <source>
        <dbReference type="SAM" id="MobiDB-lite"/>
    </source>
</evidence>
<feature type="region of interest" description="Disordered" evidence="1">
    <location>
        <begin position="1"/>
        <end position="46"/>
    </location>
</feature>
<keyword evidence="3" id="KW-1185">Reference proteome</keyword>
<dbReference type="AlphaFoldDB" id="A0A8K0C926"/>
<proteinExistence type="predicted"/>
<dbReference type="PANTHER" id="PTHR45692">
    <property type="entry name" value="G_PROTEIN_RECEP_F2_4 DOMAIN-CONTAINING PROTEIN"/>
    <property type="match status" value="1"/>
</dbReference>
<gene>
    <name evidence="2" type="ORF">ILUMI_23390</name>
</gene>
<organism evidence="2 3">
    <name type="scientific">Ignelater luminosus</name>
    <name type="common">Cucubano</name>
    <name type="synonym">Pyrophorus luminosus</name>
    <dbReference type="NCBI Taxonomy" id="2038154"/>
    <lineage>
        <taxon>Eukaryota</taxon>
        <taxon>Metazoa</taxon>
        <taxon>Ecdysozoa</taxon>
        <taxon>Arthropoda</taxon>
        <taxon>Hexapoda</taxon>
        <taxon>Insecta</taxon>
        <taxon>Pterygota</taxon>
        <taxon>Neoptera</taxon>
        <taxon>Endopterygota</taxon>
        <taxon>Coleoptera</taxon>
        <taxon>Polyphaga</taxon>
        <taxon>Elateriformia</taxon>
        <taxon>Elateroidea</taxon>
        <taxon>Elateridae</taxon>
        <taxon>Agrypninae</taxon>
        <taxon>Pyrophorini</taxon>
        <taxon>Ignelater</taxon>
    </lineage>
</organism>
<dbReference type="PANTHER" id="PTHR45692:SF1">
    <property type="entry name" value="G-PROTEIN COUPLED RECEPTORS FAMILY 2 PROFILE 2 DOMAIN-CONTAINING PROTEIN"/>
    <property type="match status" value="1"/>
</dbReference>
<dbReference type="Proteomes" id="UP000801492">
    <property type="component" value="Unassembled WGS sequence"/>
</dbReference>
<name>A0A8K0C926_IGNLU</name>
<dbReference type="OrthoDB" id="10037534at2759"/>
<dbReference type="EMBL" id="VTPC01090587">
    <property type="protein sequence ID" value="KAF2882878.1"/>
    <property type="molecule type" value="Genomic_DNA"/>
</dbReference>
<reference evidence="2" key="1">
    <citation type="submission" date="2019-08" db="EMBL/GenBank/DDBJ databases">
        <title>The genome of the North American firefly Photinus pyralis.</title>
        <authorList>
            <consortium name="Photinus pyralis genome working group"/>
            <person name="Fallon T.R."/>
            <person name="Sander Lower S.E."/>
            <person name="Weng J.-K."/>
        </authorList>
    </citation>
    <scope>NUCLEOTIDE SEQUENCE</scope>
    <source>
        <strain evidence="2">TRF0915ILg1</strain>
        <tissue evidence="2">Whole body</tissue>
    </source>
</reference>
<evidence type="ECO:0000313" key="2">
    <source>
        <dbReference type="EMBL" id="KAF2882878.1"/>
    </source>
</evidence>
<accession>A0A8K0C926</accession>
<protein>
    <submittedName>
        <fullName evidence="2">Uncharacterized protein</fullName>
    </submittedName>
</protein>
<comment type="caution">
    <text evidence="2">The sequence shown here is derived from an EMBL/GenBank/DDBJ whole genome shotgun (WGS) entry which is preliminary data.</text>
</comment>
<sequence length="853" mass="97464">REPSTASTKASTTTTTEITTESSTDTAEATTATTTESTTKSSSTTTEAATTTTTKSTVKSTTTTTTLSTTKHSIEPGESVCYNKPVRVTLCPDGFNSSKLEDVEFCIWSKEKQTFPPTCPYPHPLAYEYAKRLIPKFLPGKTVWLNVLKNTSSGFPDFEWLENGLYYGKPIVENVSNLEDGFGKDCLVVRDNIIFRVKCSERHATICVYAYSSLKLSTADRACNMKGYHSCILANYNLRQQTCFCRKIIEPTPDKRQFCEKLIEPLPFQSEMLAVRYNDNYSCWMGLYKDEHSADVYRWLSTKAVVTYTRWVRNHDCKYSEGAYQFKPQHSQSGWVLLKDRTLNCALCEVSLHYEQPSLQLQYIQSKNILQLLISNPKAISNLGYTSSSFYDIYCFTDRHSEGFKDILETHIKAPSVSDNQLTHDILLNGNHPSYYWCEGFQYASFKPVKSNVIIALRRTEYYGHEFSLQVNFKFNTKYDPVSNKIYVDICQRIEKNITESWNHLLALRPMRGYLKEKGNMDILIHITTNNTFQTATDQHITLTEIIESIQIPQIQLSELRSSEICLFNISLSIDKEILEWPETRIGSTAIPSNILCLDEENNMLPVTRDCLGDFLFGARWSEPKGNCYANTSHSEISEELFNLTKNNVPAKNITEALERITKNTSDIQVIDIHLIATLLEKLETSEENDTSNSNYVGIVNNIMNFDRKDLREAQLLLNSTDKILSVLDDTLQGENETSITSQKLLVEIINIADESIIGFTLHKKDHEANSFEQYQVSLLFQNVSIDNLTKDENLEIAVFLPLHAKEKINISETPIKLITTIFYNDFLFNSNENSQTNKKNCQSRHIWLYWFS</sequence>